<name>A0ABV6LAC8_9SPHI</name>
<dbReference type="EMBL" id="JBHLTS010000054">
    <property type="protein sequence ID" value="MFC0516379.1"/>
    <property type="molecule type" value="Genomic_DNA"/>
</dbReference>
<feature type="domain" description="AMP-dependent synthetase/ligase" evidence="1">
    <location>
        <begin position="456"/>
        <end position="515"/>
    </location>
</feature>
<evidence type="ECO:0000313" key="3">
    <source>
        <dbReference type="EMBL" id="MFC0516379.1"/>
    </source>
</evidence>
<dbReference type="Gene3D" id="3.40.50.12780">
    <property type="entry name" value="N-terminal domain of ligase-like"/>
    <property type="match status" value="1"/>
</dbReference>
<dbReference type="Pfam" id="PF00668">
    <property type="entry name" value="Condensation"/>
    <property type="match status" value="1"/>
</dbReference>
<proteinExistence type="predicted"/>
<evidence type="ECO:0000313" key="4">
    <source>
        <dbReference type="Proteomes" id="UP001589828"/>
    </source>
</evidence>
<dbReference type="RefSeq" id="WP_377024165.1">
    <property type="nucleotide sequence ID" value="NZ_JBHLTS010000054.1"/>
</dbReference>
<dbReference type="InterPro" id="IPR001242">
    <property type="entry name" value="Condensation_dom"/>
</dbReference>
<dbReference type="InterPro" id="IPR000873">
    <property type="entry name" value="AMP-dep_synth/lig_dom"/>
</dbReference>
<dbReference type="Pfam" id="PF00501">
    <property type="entry name" value="AMP-binding"/>
    <property type="match status" value="1"/>
</dbReference>
<protein>
    <submittedName>
        <fullName evidence="3">Condensation domain-containing protein</fullName>
    </submittedName>
</protein>
<dbReference type="InterPro" id="IPR042099">
    <property type="entry name" value="ANL_N_sf"/>
</dbReference>
<dbReference type="PANTHER" id="PTHR45398">
    <property type="match status" value="1"/>
</dbReference>
<organism evidence="3 4">
    <name type="scientific">Mucilaginibacter angelicae</name>
    <dbReference type="NCBI Taxonomy" id="869718"/>
    <lineage>
        <taxon>Bacteria</taxon>
        <taxon>Pseudomonadati</taxon>
        <taxon>Bacteroidota</taxon>
        <taxon>Sphingobacteriia</taxon>
        <taxon>Sphingobacteriales</taxon>
        <taxon>Sphingobacteriaceae</taxon>
        <taxon>Mucilaginibacter</taxon>
    </lineage>
</organism>
<evidence type="ECO:0000259" key="1">
    <source>
        <dbReference type="Pfam" id="PF00501"/>
    </source>
</evidence>
<accession>A0ABV6LAC8</accession>
<reference evidence="3 4" key="1">
    <citation type="submission" date="2024-09" db="EMBL/GenBank/DDBJ databases">
        <authorList>
            <person name="Sun Q."/>
            <person name="Mori K."/>
        </authorList>
    </citation>
    <scope>NUCLEOTIDE SEQUENCE [LARGE SCALE GENOMIC DNA]</scope>
    <source>
        <strain evidence="3 4">NCAIM B.02415</strain>
    </source>
</reference>
<dbReference type="SUPFAM" id="SSF56801">
    <property type="entry name" value="Acetyl-CoA synthetase-like"/>
    <property type="match status" value="1"/>
</dbReference>
<dbReference type="PANTHER" id="PTHR45398:SF1">
    <property type="entry name" value="ENZYME, PUTATIVE (JCVI)-RELATED"/>
    <property type="match status" value="1"/>
</dbReference>
<evidence type="ECO:0000259" key="2">
    <source>
        <dbReference type="Pfam" id="PF00668"/>
    </source>
</evidence>
<feature type="non-terminal residue" evidence="3">
    <location>
        <position position="516"/>
    </location>
</feature>
<comment type="caution">
    <text evidence="3">The sequence shown here is derived from an EMBL/GenBank/DDBJ whole genome shotgun (WGS) entry which is preliminary data.</text>
</comment>
<dbReference type="SUPFAM" id="SSF52777">
    <property type="entry name" value="CoA-dependent acyltransferases"/>
    <property type="match status" value="2"/>
</dbReference>
<dbReference type="InterPro" id="IPR023213">
    <property type="entry name" value="CAT-like_dom_sf"/>
</dbReference>
<sequence length="516" mass="58119">MSKISMVQVPIWLTQSIYPKSTLYNVGGYALISGNISEGVLVNAIKDVLNSTDALEIAYNIFNETSQIISPLSSKFEIAIIDLSAADDADHACLNWIYEDIDKPLNLSEYLLKVALVKCASDKYYWYTKVHHLAFDGYSMSLFFNSVAALYTKRVKGLDASVESTSYAEFIENEAVYRESQNYQVDAVFWNNRLSGDNFEKAFQTCVEAVGVDTMSSRRENLVISRESFSLISQFCELQNCSVFHFFLALILALNKKYGNPDTVIGIPVFNRINKSFKKTLGTFVNVLPFSAPFAAESSFADVLSLIKAELNQCFRHQRFPISEMLTQVNRRGNLYNVTFSYQKNAYDSLLGNASTVIQYLSSGYQQDDLIFHLLEYSSESDLILSVDYKSDLFKESIIRNLLTHFDNLLREVIAHPDVPISELDYLSAAERKELLESFNDTAVAYPEEETLVSLFEAQAAQAAGSPALVFGEQTLSYSELNGLSNRLAHFLRLRGVGREDLVGIMQDRSEWLVIS</sequence>
<dbReference type="Proteomes" id="UP001589828">
    <property type="component" value="Unassembled WGS sequence"/>
</dbReference>
<gene>
    <name evidence="3" type="ORF">ACFFGT_19385</name>
</gene>
<keyword evidence="4" id="KW-1185">Reference proteome</keyword>
<dbReference type="Gene3D" id="3.30.559.30">
    <property type="entry name" value="Nonribosomal peptide synthetase, condensation domain"/>
    <property type="match status" value="1"/>
</dbReference>
<dbReference type="Gene3D" id="3.30.559.10">
    <property type="entry name" value="Chloramphenicol acetyltransferase-like domain"/>
    <property type="match status" value="1"/>
</dbReference>
<feature type="domain" description="Condensation" evidence="2">
    <location>
        <begin position="4"/>
        <end position="436"/>
    </location>
</feature>